<evidence type="ECO:0000313" key="2">
    <source>
        <dbReference type="Proteomes" id="UP001299972"/>
    </source>
</evidence>
<gene>
    <name evidence="1" type="ORF">CPT_P15_046</name>
</gene>
<dbReference type="InterPro" id="IPR024345">
    <property type="entry name" value="DNA_matur_Phage_T7-like"/>
</dbReference>
<accession>A0AAX3BPW8</accession>
<sequence length="91" mass="10372">MTIDPNTTLIQFLEMLDTELAKQMLLDLRNEDKRSPQLYNAIGKLLERHKFQIGKLTPDTDILGGLSDSLDAYNKQVSKNGLTDDDEYTIQ</sequence>
<organism evidence="1 2">
    <name type="scientific">Pectobacterium phage vB_PcaP_P15_PC2B6</name>
    <dbReference type="NCBI Taxonomy" id="2968434"/>
    <lineage>
        <taxon>Viruses</taxon>
        <taxon>Duplodnaviria</taxon>
        <taxon>Heunggongvirae</taxon>
        <taxon>Uroviricota</taxon>
        <taxon>Caudoviricetes</taxon>
        <taxon>Autographivirales</taxon>
        <taxon>Autotranscriptaviridae</taxon>
        <taxon>Studiervirinae</taxon>
        <taxon>Unyawovirus</taxon>
        <taxon>Unyawovirus PC2B6</taxon>
    </lineage>
</organism>
<reference evidence="1 2" key="1">
    <citation type="submission" date="2022-07" db="EMBL/GenBank/DDBJ databases">
        <title>T7-like phage vB_PcaP_P15_PC2B6 infecting Pectobacterium carotovorum is a new member of the genus Unyawovirus.</title>
        <authorList>
            <person name="Naligama K.N."/>
            <person name="Halmillawewa A.P."/>
        </authorList>
    </citation>
    <scope>NUCLEOTIDE SEQUENCE [LARGE SCALE GENOMIC DNA]</scope>
</reference>
<keyword evidence="2" id="KW-1185">Reference proteome</keyword>
<proteinExistence type="predicted"/>
<dbReference type="Pfam" id="PF11123">
    <property type="entry name" value="DNA_Packaging_2"/>
    <property type="match status" value="1"/>
</dbReference>
<name>A0AAX3BPW8_9CAUD</name>
<dbReference type="Proteomes" id="UP001299972">
    <property type="component" value="Segment"/>
</dbReference>
<protein>
    <submittedName>
        <fullName evidence="1">DNA maturase A</fullName>
    </submittedName>
</protein>
<dbReference type="EMBL" id="ON995367">
    <property type="protein sequence ID" value="UUG66325.1"/>
    <property type="molecule type" value="Genomic_DNA"/>
</dbReference>
<evidence type="ECO:0000313" key="1">
    <source>
        <dbReference type="EMBL" id="UUG66325.1"/>
    </source>
</evidence>